<protein>
    <submittedName>
        <fullName evidence="1">Uncharacterized protein</fullName>
    </submittedName>
</protein>
<accession>A0AA96V259</accession>
<keyword evidence="2" id="KW-1185">Reference proteome</keyword>
<evidence type="ECO:0000313" key="1">
    <source>
        <dbReference type="EMBL" id="WNY25104.1"/>
    </source>
</evidence>
<dbReference type="AlphaFoldDB" id="A0AA96V259"/>
<organism evidence="1 2">
    <name type="scientific">Methanolapillus millepedarum</name>
    <dbReference type="NCBI Taxonomy" id="3028296"/>
    <lineage>
        <taxon>Archaea</taxon>
        <taxon>Methanobacteriati</taxon>
        <taxon>Methanobacteriota</taxon>
        <taxon>Stenosarchaea group</taxon>
        <taxon>Methanomicrobia</taxon>
        <taxon>Methanosarcinales</taxon>
        <taxon>Methanosarcinaceae</taxon>
        <taxon>Methanolapillus</taxon>
    </lineage>
</organism>
<gene>
    <name evidence="1" type="ORF">MsAc7_06450</name>
</gene>
<dbReference type="EMBL" id="CP131060">
    <property type="protein sequence ID" value="WNY25104.1"/>
    <property type="molecule type" value="Genomic_DNA"/>
</dbReference>
<evidence type="ECO:0000313" key="2">
    <source>
        <dbReference type="Proteomes" id="UP001303587"/>
    </source>
</evidence>
<sequence>MQDFMLRFDTDFKNVISFFEEISKIPRCSRHEEKVADYLEKTGAN</sequence>
<name>A0AA96V259_9EURY</name>
<reference evidence="1 2" key="1">
    <citation type="submission" date="2023-07" db="EMBL/GenBank/DDBJ databases">
        <title>Closed genoem sequence of Methanosarcinaceae archaeon Ac7.</title>
        <authorList>
            <person name="Poehlein A."/>
            <person name="Protasov E."/>
            <person name="Platt K."/>
            <person name="Reeh H."/>
            <person name="Daniel R."/>
            <person name="Brune A."/>
        </authorList>
    </citation>
    <scope>NUCLEOTIDE SEQUENCE [LARGE SCALE GENOMIC DNA]</scope>
    <source>
        <strain evidence="1 2">Ac7</strain>
    </source>
</reference>
<dbReference type="Proteomes" id="UP001303587">
    <property type="component" value="Chromosome"/>
</dbReference>
<proteinExistence type="predicted"/>